<dbReference type="GO" id="GO:0046983">
    <property type="term" value="F:protein dimerization activity"/>
    <property type="evidence" value="ECO:0007669"/>
    <property type="project" value="InterPro"/>
</dbReference>
<dbReference type="PROSITE" id="PS50888">
    <property type="entry name" value="BHLH"/>
    <property type="match status" value="1"/>
</dbReference>
<evidence type="ECO:0000313" key="9">
    <source>
        <dbReference type="Proteomes" id="UP000593564"/>
    </source>
</evidence>
<dbReference type="Pfam" id="PF00010">
    <property type="entry name" value="HLH"/>
    <property type="match status" value="1"/>
</dbReference>
<feature type="region of interest" description="Disordered" evidence="5">
    <location>
        <begin position="450"/>
        <end position="483"/>
    </location>
</feature>
<dbReference type="FunFam" id="4.10.280.10:FF:000002">
    <property type="entry name" value="Basic helix-loop-helix transcription factor"/>
    <property type="match status" value="1"/>
</dbReference>
<sequence length="483" mass="54279">MLALSLSLSLFSVFHPYLSLRPSHFHQNSNFQSYLRMAAFSYYQHDPFLLDPNTPIKIPGFSEEPNNTTTTTITNSPYFSQFHPPQSQSLHQIPVDLSAHESSCLENVIKVHLSSNNEPSPSVTNINKHSTDSSSVVDKPESTVDQVTQKVSTTMDNKRKRKSNYSPHSKHAREVKGKKQNKCNSVKKDDDEEKRPKADDIKKAALEEAPKGGYIHVRARRGQATDSHSLAERVRREKISERMKMLQALVPGCDKVSGKALMLDEIISYVQSLQNQVEFLSMKLASVNPMFYDFGMDLDALMVTPDQRLDGSVQSPPPFQNMQQQCNLPKATAFSDGTTSTTSFIINTTPNTYPLLEYSSASSSLLFQQGQPQLVSVITQVKSALGLHELNVAGFLLSAGAVGFLGCCWVVEERELVERERDERDPNRDVRDRELAIGVGERMAIGVGEGDQRRRCEWRQRQKRSKTKAVFQSEPRKRSKTTV</sequence>
<reference evidence="8 9" key="2">
    <citation type="submission" date="2020-07" db="EMBL/GenBank/DDBJ databases">
        <title>Genome assembly of wild tea tree DASZ reveals pedigree and selection history of tea varieties.</title>
        <authorList>
            <person name="Zhang W."/>
        </authorList>
    </citation>
    <scope>NUCLEOTIDE SEQUENCE [LARGE SCALE GENOMIC DNA]</scope>
    <source>
        <strain evidence="9">cv. G240</strain>
        <tissue evidence="8">Leaf</tissue>
    </source>
</reference>
<dbReference type="EMBL" id="JACBKZ010000014">
    <property type="protein sequence ID" value="KAF5932696.1"/>
    <property type="molecule type" value="Genomic_DNA"/>
</dbReference>
<dbReference type="InterPro" id="IPR011598">
    <property type="entry name" value="bHLH_dom"/>
</dbReference>
<dbReference type="AlphaFoldDB" id="A0A7J7G0C1"/>
<dbReference type="PANTHER" id="PTHR12565">
    <property type="entry name" value="STEROL REGULATORY ELEMENT-BINDING PROTEIN"/>
    <property type="match status" value="1"/>
</dbReference>
<dbReference type="SUPFAM" id="SSF47459">
    <property type="entry name" value="HLH, helix-loop-helix DNA-binding domain"/>
    <property type="match status" value="1"/>
</dbReference>
<feature type="signal peptide" evidence="6">
    <location>
        <begin position="1"/>
        <end position="19"/>
    </location>
</feature>
<evidence type="ECO:0000256" key="1">
    <source>
        <dbReference type="ARBA" id="ARBA00004123"/>
    </source>
</evidence>
<feature type="compositionally biased region" description="Polar residues" evidence="5">
    <location>
        <begin position="143"/>
        <end position="155"/>
    </location>
</feature>
<protein>
    <recommendedName>
        <fullName evidence="7">BHLH domain-containing protein</fullName>
    </recommendedName>
</protein>
<dbReference type="GO" id="GO:0005634">
    <property type="term" value="C:nucleus"/>
    <property type="evidence" value="ECO:0007669"/>
    <property type="project" value="UniProtKB-SubCell"/>
</dbReference>
<feature type="compositionally biased region" description="Polar residues" evidence="5">
    <location>
        <begin position="114"/>
        <end position="136"/>
    </location>
</feature>
<dbReference type="InterPro" id="IPR024097">
    <property type="entry name" value="bHLH_ZIP_TF"/>
</dbReference>
<organism evidence="8 9">
    <name type="scientific">Camellia sinensis</name>
    <name type="common">Tea plant</name>
    <name type="synonym">Thea sinensis</name>
    <dbReference type="NCBI Taxonomy" id="4442"/>
    <lineage>
        <taxon>Eukaryota</taxon>
        <taxon>Viridiplantae</taxon>
        <taxon>Streptophyta</taxon>
        <taxon>Embryophyta</taxon>
        <taxon>Tracheophyta</taxon>
        <taxon>Spermatophyta</taxon>
        <taxon>Magnoliopsida</taxon>
        <taxon>eudicotyledons</taxon>
        <taxon>Gunneridae</taxon>
        <taxon>Pentapetalae</taxon>
        <taxon>asterids</taxon>
        <taxon>Ericales</taxon>
        <taxon>Theaceae</taxon>
        <taxon>Camellia</taxon>
    </lineage>
</organism>
<evidence type="ECO:0000256" key="6">
    <source>
        <dbReference type="SAM" id="SignalP"/>
    </source>
</evidence>
<comment type="caution">
    <text evidence="8">The sequence shown here is derived from an EMBL/GenBank/DDBJ whole genome shotgun (WGS) entry which is preliminary data.</text>
</comment>
<dbReference type="PANTHER" id="PTHR12565:SF431">
    <property type="entry name" value="TRANSCRIPTION FACTOR BHLH137"/>
    <property type="match status" value="1"/>
</dbReference>
<feature type="compositionally biased region" description="Basic and acidic residues" evidence="5">
    <location>
        <begin position="186"/>
        <end position="204"/>
    </location>
</feature>
<dbReference type="SMART" id="SM00353">
    <property type="entry name" value="HLH"/>
    <property type="match status" value="1"/>
</dbReference>
<keyword evidence="4" id="KW-0539">Nucleus</keyword>
<gene>
    <name evidence="8" type="ORF">HYC85_028867</name>
</gene>
<evidence type="ECO:0000256" key="3">
    <source>
        <dbReference type="ARBA" id="ARBA00023163"/>
    </source>
</evidence>
<name>A0A7J7G0C1_CAMSI</name>
<comment type="subcellular location">
    <subcellularLocation>
        <location evidence="1">Nucleus</location>
    </subcellularLocation>
</comment>
<dbReference type="Proteomes" id="UP000593564">
    <property type="component" value="Unassembled WGS sequence"/>
</dbReference>
<keyword evidence="2" id="KW-0805">Transcription regulation</keyword>
<keyword evidence="3" id="KW-0804">Transcription</keyword>
<evidence type="ECO:0000259" key="7">
    <source>
        <dbReference type="PROSITE" id="PS50888"/>
    </source>
</evidence>
<dbReference type="GO" id="GO:0003700">
    <property type="term" value="F:DNA-binding transcription factor activity"/>
    <property type="evidence" value="ECO:0007669"/>
    <property type="project" value="TreeGrafter"/>
</dbReference>
<evidence type="ECO:0000313" key="8">
    <source>
        <dbReference type="EMBL" id="KAF5932696.1"/>
    </source>
</evidence>
<feature type="region of interest" description="Disordered" evidence="5">
    <location>
        <begin position="114"/>
        <end position="204"/>
    </location>
</feature>
<evidence type="ECO:0000256" key="5">
    <source>
        <dbReference type="SAM" id="MobiDB-lite"/>
    </source>
</evidence>
<feature type="compositionally biased region" description="Basic and acidic residues" evidence="5">
    <location>
        <begin position="450"/>
        <end position="460"/>
    </location>
</feature>
<keyword evidence="6" id="KW-0732">Signal</keyword>
<feature type="compositionally biased region" description="Basic residues" evidence="5">
    <location>
        <begin position="158"/>
        <end position="171"/>
    </location>
</feature>
<dbReference type="Gene3D" id="4.10.280.10">
    <property type="entry name" value="Helix-loop-helix DNA-binding domain"/>
    <property type="match status" value="1"/>
</dbReference>
<proteinExistence type="predicted"/>
<dbReference type="CDD" id="cd18919">
    <property type="entry name" value="bHLH_AtBPE_like"/>
    <property type="match status" value="1"/>
</dbReference>
<evidence type="ECO:0000256" key="4">
    <source>
        <dbReference type="ARBA" id="ARBA00023242"/>
    </source>
</evidence>
<feature type="chain" id="PRO_5029687288" description="BHLH domain-containing protein" evidence="6">
    <location>
        <begin position="20"/>
        <end position="483"/>
    </location>
</feature>
<accession>A0A7J7G0C1</accession>
<keyword evidence="9" id="KW-1185">Reference proteome</keyword>
<evidence type="ECO:0000256" key="2">
    <source>
        <dbReference type="ARBA" id="ARBA00023015"/>
    </source>
</evidence>
<reference evidence="9" key="1">
    <citation type="journal article" date="2020" name="Nat. Commun.">
        <title>Genome assembly of wild tea tree DASZ reveals pedigree and selection history of tea varieties.</title>
        <authorList>
            <person name="Zhang W."/>
            <person name="Zhang Y."/>
            <person name="Qiu H."/>
            <person name="Guo Y."/>
            <person name="Wan H."/>
            <person name="Zhang X."/>
            <person name="Scossa F."/>
            <person name="Alseekh S."/>
            <person name="Zhang Q."/>
            <person name="Wang P."/>
            <person name="Xu L."/>
            <person name="Schmidt M.H."/>
            <person name="Jia X."/>
            <person name="Li D."/>
            <person name="Zhu A."/>
            <person name="Guo F."/>
            <person name="Chen W."/>
            <person name="Ni D."/>
            <person name="Usadel B."/>
            <person name="Fernie A.R."/>
            <person name="Wen W."/>
        </authorList>
    </citation>
    <scope>NUCLEOTIDE SEQUENCE [LARGE SCALE GENOMIC DNA]</scope>
    <source>
        <strain evidence="9">cv. G240</strain>
    </source>
</reference>
<feature type="domain" description="BHLH" evidence="7">
    <location>
        <begin position="223"/>
        <end position="273"/>
    </location>
</feature>
<dbReference type="InterPro" id="IPR036638">
    <property type="entry name" value="HLH_DNA-bd_sf"/>
</dbReference>